<protein>
    <submittedName>
        <fullName evidence="2">FkbM family methyltransferase</fullName>
    </submittedName>
</protein>
<dbReference type="InterPro" id="IPR029063">
    <property type="entry name" value="SAM-dependent_MTases_sf"/>
</dbReference>
<dbReference type="InterPro" id="IPR052514">
    <property type="entry name" value="SAM-dependent_MTase"/>
</dbReference>
<dbReference type="Pfam" id="PF05050">
    <property type="entry name" value="Methyltransf_21"/>
    <property type="match status" value="1"/>
</dbReference>
<comment type="caution">
    <text evidence="2">The sequence shown here is derived from an EMBL/GenBank/DDBJ whole genome shotgun (WGS) entry which is preliminary data.</text>
</comment>
<dbReference type="InterPro" id="IPR006342">
    <property type="entry name" value="FkbM_mtfrase"/>
</dbReference>
<dbReference type="GO" id="GO:0032259">
    <property type="term" value="P:methylation"/>
    <property type="evidence" value="ECO:0007669"/>
    <property type="project" value="UniProtKB-KW"/>
</dbReference>
<gene>
    <name evidence="2" type="ORF">K8W01_17965</name>
</gene>
<keyword evidence="2" id="KW-0808">Transferase</keyword>
<dbReference type="EMBL" id="DYYG01000057">
    <property type="protein sequence ID" value="HJE25539.1"/>
    <property type="molecule type" value="Genomic_DNA"/>
</dbReference>
<sequence>MASVARTDGAFCDVGANIGIYSILATKTKPNAFVYAFEPLPDARKILTKNLQLNETLHQVQINEFALSEHEGTAILHLPDPGHGLLETSASLEASFQAAANTIEVPIRTLDSLNLPKKLAVVKADIEGHEAAFLRGATRTLSEDRPLVYIEVLSGAYKSLFNLSKMLEKLEYIPFRMRPDAVIQTSIIVPDKLWNYALIPAEKIDLFRDCCRGHDIEMLKPY</sequence>
<dbReference type="Proteomes" id="UP000742631">
    <property type="component" value="Unassembled WGS sequence"/>
</dbReference>
<feature type="domain" description="Methyltransferase FkbM" evidence="1">
    <location>
        <begin position="13"/>
        <end position="171"/>
    </location>
</feature>
<reference evidence="2" key="2">
    <citation type="submission" date="2021-09" db="EMBL/GenBank/DDBJ databases">
        <authorList>
            <person name="Gilroy R."/>
        </authorList>
    </citation>
    <scope>NUCLEOTIDE SEQUENCE</scope>
    <source>
        <strain evidence="2">316</strain>
    </source>
</reference>
<proteinExistence type="predicted"/>
<reference evidence="2" key="1">
    <citation type="journal article" date="2021" name="PeerJ">
        <title>Extensive microbial diversity within the chicken gut microbiome revealed by metagenomics and culture.</title>
        <authorList>
            <person name="Gilroy R."/>
            <person name="Ravi A."/>
            <person name="Getino M."/>
            <person name="Pursley I."/>
            <person name="Horton D.L."/>
            <person name="Alikhan N.F."/>
            <person name="Baker D."/>
            <person name="Gharbi K."/>
            <person name="Hall N."/>
            <person name="Watson M."/>
            <person name="Adriaenssens E.M."/>
            <person name="Foster-Nyarko E."/>
            <person name="Jarju S."/>
            <person name="Secka A."/>
            <person name="Antonio M."/>
            <person name="Oren A."/>
            <person name="Chaudhuri R.R."/>
            <person name="La Ragione R."/>
            <person name="Hildebrand F."/>
            <person name="Pallen M.J."/>
        </authorList>
    </citation>
    <scope>NUCLEOTIDE SEQUENCE</scope>
    <source>
        <strain evidence="2">316</strain>
    </source>
</reference>
<name>A0A921JGX8_9HYPH</name>
<dbReference type="Gene3D" id="3.40.50.150">
    <property type="entry name" value="Vaccinia Virus protein VP39"/>
    <property type="match status" value="1"/>
</dbReference>
<evidence type="ECO:0000259" key="1">
    <source>
        <dbReference type="Pfam" id="PF05050"/>
    </source>
</evidence>
<evidence type="ECO:0000313" key="3">
    <source>
        <dbReference type="Proteomes" id="UP000742631"/>
    </source>
</evidence>
<evidence type="ECO:0000313" key="2">
    <source>
        <dbReference type="EMBL" id="HJE25539.1"/>
    </source>
</evidence>
<dbReference type="SUPFAM" id="SSF53335">
    <property type="entry name" value="S-adenosyl-L-methionine-dependent methyltransferases"/>
    <property type="match status" value="1"/>
</dbReference>
<dbReference type="PANTHER" id="PTHR34203:SF15">
    <property type="entry name" value="SLL1173 PROTEIN"/>
    <property type="match status" value="1"/>
</dbReference>
<accession>A0A921JGX8</accession>
<dbReference type="PANTHER" id="PTHR34203">
    <property type="entry name" value="METHYLTRANSFERASE, FKBM FAMILY PROTEIN"/>
    <property type="match status" value="1"/>
</dbReference>
<dbReference type="NCBIfam" id="TIGR01444">
    <property type="entry name" value="fkbM_fam"/>
    <property type="match status" value="1"/>
</dbReference>
<organism evidence="2 3">
    <name type="scientific">Methylorubrum populi</name>
    <dbReference type="NCBI Taxonomy" id="223967"/>
    <lineage>
        <taxon>Bacteria</taxon>
        <taxon>Pseudomonadati</taxon>
        <taxon>Pseudomonadota</taxon>
        <taxon>Alphaproteobacteria</taxon>
        <taxon>Hyphomicrobiales</taxon>
        <taxon>Methylobacteriaceae</taxon>
        <taxon>Methylorubrum</taxon>
    </lineage>
</organism>
<dbReference type="AlphaFoldDB" id="A0A921JGX8"/>
<dbReference type="GO" id="GO:0008168">
    <property type="term" value="F:methyltransferase activity"/>
    <property type="evidence" value="ECO:0007669"/>
    <property type="project" value="UniProtKB-KW"/>
</dbReference>
<keyword evidence="2" id="KW-0489">Methyltransferase</keyword>